<comment type="similarity">
    <text evidence="2">Belongs to the peptidase M20B family.</text>
</comment>
<reference evidence="6 7" key="1">
    <citation type="submission" date="2019-02" db="EMBL/GenBank/DDBJ databases">
        <title>Peptostreptococcaceae bacterium ZHW00191 nov., a new bacterium isolated from the human gut.</title>
        <authorList>
            <person name="Zhou H.-W."/>
            <person name="Chen X.-J."/>
        </authorList>
    </citation>
    <scope>NUCLEOTIDE SEQUENCE [LARGE SCALE GENOMIC DNA]</scope>
    <source>
        <strain evidence="6 7">ZHW00191</strain>
    </source>
</reference>
<dbReference type="GO" id="GO:0043171">
    <property type="term" value="P:peptide catabolic process"/>
    <property type="evidence" value="ECO:0007669"/>
    <property type="project" value="UniProtKB-UniRule"/>
</dbReference>
<dbReference type="InterPro" id="IPR036264">
    <property type="entry name" value="Bact_exopeptidase_dim_dom"/>
</dbReference>
<feature type="binding site" evidence="2 4">
    <location>
        <position position="78"/>
    </location>
    <ligand>
        <name>Zn(2+)</name>
        <dbReference type="ChEBI" id="CHEBI:29105"/>
        <label>1</label>
    </ligand>
</feature>
<dbReference type="GO" id="GO:0006508">
    <property type="term" value="P:proteolysis"/>
    <property type="evidence" value="ECO:0007669"/>
    <property type="project" value="UniProtKB-UniRule"/>
</dbReference>
<dbReference type="InterPro" id="IPR011650">
    <property type="entry name" value="Peptidase_M20_dimer"/>
</dbReference>
<evidence type="ECO:0000256" key="1">
    <source>
        <dbReference type="ARBA" id="ARBA00022833"/>
    </source>
</evidence>
<dbReference type="Pfam" id="PF07687">
    <property type="entry name" value="M20_dimer"/>
    <property type="match status" value="1"/>
</dbReference>
<comment type="cofactor">
    <cofactor evidence="2 4">
        <name>Zn(2+)</name>
        <dbReference type="ChEBI" id="CHEBI:29105"/>
    </cofactor>
    <text evidence="2 4">Binds 2 Zn(2+) ions per subunit.</text>
</comment>
<dbReference type="InterPro" id="IPR002933">
    <property type="entry name" value="Peptidase_M20"/>
</dbReference>
<dbReference type="EMBL" id="SGJB01000009">
    <property type="protein sequence ID" value="TQQ84532.1"/>
    <property type="molecule type" value="Genomic_DNA"/>
</dbReference>
<dbReference type="Gene3D" id="3.30.70.360">
    <property type="match status" value="1"/>
</dbReference>
<dbReference type="GO" id="GO:0005737">
    <property type="term" value="C:cytoplasm"/>
    <property type="evidence" value="ECO:0007669"/>
    <property type="project" value="UniProtKB-SubCell"/>
</dbReference>
<name>A0A544QV16_9FIRM</name>
<evidence type="ECO:0000313" key="6">
    <source>
        <dbReference type="EMBL" id="TQQ84532.1"/>
    </source>
</evidence>
<feature type="binding site" evidence="2 4">
    <location>
        <position position="176"/>
    </location>
    <ligand>
        <name>Zn(2+)</name>
        <dbReference type="ChEBI" id="CHEBI:29105"/>
        <label>2</label>
    </ligand>
</feature>
<comment type="caution">
    <text evidence="6">The sequence shown here is derived from an EMBL/GenBank/DDBJ whole genome shotgun (WGS) entry which is preliminary data.</text>
</comment>
<keyword evidence="1 2" id="KW-0862">Zinc</keyword>
<dbReference type="PANTHER" id="PTHR42994:SF1">
    <property type="entry name" value="PEPTIDASE T"/>
    <property type="match status" value="1"/>
</dbReference>
<keyword evidence="2" id="KW-0645">Protease</keyword>
<evidence type="ECO:0000256" key="3">
    <source>
        <dbReference type="PIRSR" id="PIRSR037215-1"/>
    </source>
</evidence>
<protein>
    <recommendedName>
        <fullName evidence="2">Peptidase T</fullName>
        <ecNumber evidence="2">3.4.11.4</ecNumber>
    </recommendedName>
    <alternativeName>
        <fullName evidence="2">Aminotripeptidase</fullName>
        <shortName evidence="2">Tripeptidase</shortName>
    </alternativeName>
    <alternativeName>
        <fullName evidence="2">Tripeptide aminopeptidase</fullName>
    </alternativeName>
</protein>
<feature type="binding site" evidence="2 4">
    <location>
        <position position="379"/>
    </location>
    <ligand>
        <name>Zn(2+)</name>
        <dbReference type="ChEBI" id="CHEBI:29105"/>
        <label>2</label>
    </ligand>
</feature>
<dbReference type="NCBIfam" id="NF003976">
    <property type="entry name" value="PRK05469.1"/>
    <property type="match status" value="1"/>
</dbReference>
<dbReference type="PIRSF" id="PIRSF037215">
    <property type="entry name" value="Peptidase_M20B"/>
    <property type="match status" value="1"/>
</dbReference>
<proteinExistence type="inferred from homology"/>
<dbReference type="InterPro" id="IPR010161">
    <property type="entry name" value="Peptidase_M20B"/>
</dbReference>
<dbReference type="RefSeq" id="WP_142536007.1">
    <property type="nucleotide sequence ID" value="NZ_SGJB01000009.1"/>
</dbReference>
<feature type="active site" evidence="2 3">
    <location>
        <position position="80"/>
    </location>
</feature>
<dbReference type="GO" id="GO:0008270">
    <property type="term" value="F:zinc ion binding"/>
    <property type="evidence" value="ECO:0007669"/>
    <property type="project" value="UniProtKB-UniRule"/>
</dbReference>
<dbReference type="CDD" id="cd03892">
    <property type="entry name" value="M20_peptT"/>
    <property type="match status" value="1"/>
</dbReference>
<feature type="domain" description="Peptidase M20 dimerisation" evidence="5">
    <location>
        <begin position="207"/>
        <end position="307"/>
    </location>
</feature>
<dbReference type="NCBIfam" id="NF009920">
    <property type="entry name" value="PRK13381.1"/>
    <property type="match status" value="1"/>
</dbReference>
<feature type="binding site" evidence="2 4">
    <location>
        <position position="141"/>
    </location>
    <ligand>
        <name>Zn(2+)</name>
        <dbReference type="ChEBI" id="CHEBI:29105"/>
        <label>1</label>
    </ligand>
</feature>
<keyword evidence="2 4" id="KW-0479">Metal-binding</keyword>
<feature type="binding site" evidence="2 4">
    <location>
        <position position="198"/>
    </location>
    <ligand>
        <name>Zn(2+)</name>
        <dbReference type="ChEBI" id="CHEBI:29105"/>
        <label>1</label>
    </ligand>
</feature>
<dbReference type="OrthoDB" id="9804934at2"/>
<dbReference type="Gene3D" id="3.40.630.10">
    <property type="entry name" value="Zn peptidases"/>
    <property type="match status" value="1"/>
</dbReference>
<keyword evidence="2" id="KW-0963">Cytoplasm</keyword>
<dbReference type="HAMAP" id="MF_00550">
    <property type="entry name" value="Aminopeptidase_M20"/>
    <property type="match status" value="1"/>
</dbReference>
<dbReference type="GO" id="GO:0008237">
    <property type="term" value="F:metallopeptidase activity"/>
    <property type="evidence" value="ECO:0007669"/>
    <property type="project" value="UniProtKB-KW"/>
</dbReference>
<sequence>MKDKVLERLLRYVKIDTTSDSTSPTCPSTAIQFDLARVLEAELKELGLTDVSLDENGYLMATLKGNTEGVETIGFISHMDTNEDVSGTNVNPRIIENYDGNDIVLNEELGVVTTVAETPELKRFVGEDIIVTDGTTLLGGDDKAGIAAIMTAMEYLIAHPEIKHGDIKVGFTPDEEIGRGADKFDVEKFGAKYAYTLDGGVEGELNYETFSAASAVVTIKGKNVHPGSAKNKMVNALYIAGKVMELFPESERPETTEGYEGFYHINELSGSVEEAKMVYLIRDHNKAKFEERKEFFAAQIKAISEKYDGRVTVEIKDQYYNMEEKLKSVMHIVDIATEAMKDQGVEPIIVPIRGGTDGSKLSFMGLPCPNIFTGGLNFHSKNECLPIRSMVKAAEVVVRIAEKFAERA</sequence>
<evidence type="ECO:0000256" key="4">
    <source>
        <dbReference type="PIRSR" id="PIRSR037215-2"/>
    </source>
</evidence>
<keyword evidence="2" id="KW-0482">Metalloprotease</keyword>
<comment type="catalytic activity">
    <reaction evidence="2">
        <text>Release of the N-terminal residue from a tripeptide.</text>
        <dbReference type="EC" id="3.4.11.4"/>
    </reaction>
</comment>
<dbReference type="PANTHER" id="PTHR42994">
    <property type="entry name" value="PEPTIDASE T"/>
    <property type="match status" value="1"/>
</dbReference>
<organism evidence="6 7">
    <name type="scientific">Peptacetobacter hominis</name>
    <dbReference type="NCBI Taxonomy" id="2743610"/>
    <lineage>
        <taxon>Bacteria</taxon>
        <taxon>Bacillati</taxon>
        <taxon>Bacillota</taxon>
        <taxon>Clostridia</taxon>
        <taxon>Peptostreptococcales</taxon>
        <taxon>Peptostreptococcaceae</taxon>
        <taxon>Peptacetobacter</taxon>
    </lineage>
</organism>
<dbReference type="GO" id="GO:0045148">
    <property type="term" value="F:tripeptide aminopeptidase activity"/>
    <property type="evidence" value="ECO:0007669"/>
    <property type="project" value="UniProtKB-UniRule"/>
</dbReference>
<dbReference type="SUPFAM" id="SSF55031">
    <property type="entry name" value="Bacterial exopeptidase dimerisation domain"/>
    <property type="match status" value="1"/>
</dbReference>
<keyword evidence="2 6" id="KW-0378">Hydrolase</keyword>
<dbReference type="Proteomes" id="UP000317863">
    <property type="component" value="Unassembled WGS sequence"/>
</dbReference>
<dbReference type="AlphaFoldDB" id="A0A544QV16"/>
<dbReference type="NCBIfam" id="TIGR01882">
    <property type="entry name" value="peptidase-T"/>
    <property type="match status" value="1"/>
</dbReference>
<dbReference type="SUPFAM" id="SSF53187">
    <property type="entry name" value="Zn-dependent exopeptidases"/>
    <property type="match status" value="1"/>
</dbReference>
<evidence type="ECO:0000259" key="5">
    <source>
        <dbReference type="Pfam" id="PF07687"/>
    </source>
</evidence>
<keyword evidence="2 6" id="KW-0031">Aminopeptidase</keyword>
<dbReference type="Pfam" id="PF01546">
    <property type="entry name" value="Peptidase_M20"/>
    <property type="match status" value="1"/>
</dbReference>
<evidence type="ECO:0000313" key="7">
    <source>
        <dbReference type="Proteomes" id="UP000317863"/>
    </source>
</evidence>
<keyword evidence="7" id="KW-1185">Reference proteome</keyword>
<dbReference type="EC" id="3.4.11.4" evidence="2"/>
<feature type="active site" description="Proton acceptor" evidence="2 3">
    <location>
        <position position="175"/>
    </location>
</feature>
<comment type="function">
    <text evidence="2">Cleaves the N-terminal amino acid of tripeptides.</text>
</comment>
<comment type="subcellular location">
    <subcellularLocation>
        <location evidence="2">Cytoplasm</location>
    </subcellularLocation>
</comment>
<gene>
    <name evidence="2 6" type="primary">pepT</name>
    <name evidence="6" type="ORF">EXD82_05955</name>
</gene>
<accession>A0A544QV16</accession>
<feature type="binding site" evidence="2 4">
    <location>
        <position position="141"/>
    </location>
    <ligand>
        <name>Zn(2+)</name>
        <dbReference type="ChEBI" id="CHEBI:29105"/>
        <label>2</label>
    </ligand>
</feature>
<evidence type="ECO:0000256" key="2">
    <source>
        <dbReference type="HAMAP-Rule" id="MF_00550"/>
    </source>
</evidence>